<dbReference type="EMBL" id="ANFO01000135">
    <property type="protein sequence ID" value="KGQ12188.1"/>
    <property type="molecule type" value="Genomic_DNA"/>
</dbReference>
<organism evidence="2 3">
    <name type="scientific">Beauveria bassiana D1-5</name>
    <dbReference type="NCBI Taxonomy" id="1245745"/>
    <lineage>
        <taxon>Eukaryota</taxon>
        <taxon>Fungi</taxon>
        <taxon>Dikarya</taxon>
        <taxon>Ascomycota</taxon>
        <taxon>Pezizomycotina</taxon>
        <taxon>Sordariomycetes</taxon>
        <taxon>Hypocreomycetidae</taxon>
        <taxon>Hypocreales</taxon>
        <taxon>Cordycipitaceae</taxon>
        <taxon>Beauveria</taxon>
    </lineage>
</organism>
<dbReference type="eggNOG" id="ENOG502SJ1Q">
    <property type="taxonomic scope" value="Eukaryota"/>
</dbReference>
<feature type="region of interest" description="Disordered" evidence="1">
    <location>
        <begin position="547"/>
        <end position="566"/>
    </location>
</feature>
<feature type="compositionally biased region" description="Polar residues" evidence="1">
    <location>
        <begin position="363"/>
        <end position="375"/>
    </location>
</feature>
<evidence type="ECO:0000256" key="1">
    <source>
        <dbReference type="SAM" id="MobiDB-lite"/>
    </source>
</evidence>
<feature type="region of interest" description="Disordered" evidence="1">
    <location>
        <begin position="290"/>
        <end position="317"/>
    </location>
</feature>
<dbReference type="AlphaFoldDB" id="A0A0A2VX55"/>
<dbReference type="STRING" id="1245745.A0A0A2VX55"/>
<feature type="compositionally biased region" description="Polar residues" evidence="1">
    <location>
        <begin position="290"/>
        <end position="299"/>
    </location>
</feature>
<feature type="compositionally biased region" description="Basic and acidic residues" evidence="1">
    <location>
        <begin position="555"/>
        <end position="566"/>
    </location>
</feature>
<name>A0A0A2VX55_BEABA</name>
<reference evidence="2 3" key="1">
    <citation type="submission" date="2012-10" db="EMBL/GenBank/DDBJ databases">
        <title>Genome sequencing and analysis of entomopathogenic fungi Beauveria bassiana D1-5.</title>
        <authorList>
            <person name="Li Q."/>
            <person name="Wang L."/>
            <person name="Zhang Z."/>
            <person name="Wang Q."/>
            <person name="Ren J."/>
            <person name="Wang M."/>
            <person name="Xu W."/>
            <person name="Wang J."/>
            <person name="Lu Y."/>
            <person name="Du Q."/>
            <person name="Sun Z."/>
        </authorList>
    </citation>
    <scope>NUCLEOTIDE SEQUENCE [LARGE SCALE GENOMIC DNA]</scope>
    <source>
        <strain evidence="2 3">D1-5</strain>
    </source>
</reference>
<comment type="caution">
    <text evidence="2">The sequence shown here is derived from an EMBL/GenBank/DDBJ whole genome shotgun (WGS) entry which is preliminary data.</text>
</comment>
<feature type="compositionally biased region" description="Basic residues" evidence="1">
    <location>
        <begin position="376"/>
        <end position="388"/>
    </location>
</feature>
<feature type="compositionally biased region" description="Polar residues" evidence="1">
    <location>
        <begin position="249"/>
        <end position="278"/>
    </location>
</feature>
<gene>
    <name evidence="2" type="ORF">BBAD15_g2073</name>
</gene>
<proteinExistence type="predicted"/>
<feature type="region of interest" description="Disordered" evidence="1">
    <location>
        <begin position="355"/>
        <end position="476"/>
    </location>
</feature>
<protein>
    <submittedName>
        <fullName evidence="2">Uncharacterized protein</fullName>
    </submittedName>
</protein>
<evidence type="ECO:0000313" key="3">
    <source>
        <dbReference type="Proteomes" id="UP000030106"/>
    </source>
</evidence>
<sequence length="793" mass="86014">MALPGISAPGPQEAESHVLQQYEKIIRFRDEILAGQHATIKVPGHLRKAALSLSTDASHGLNSGKLSGQSNEAFASNAQPAVGSSSTATADAARPAEGGLVSLSKSDQLLRAELQLQRKRIEQELQEDAERHGKGKLGLGTQNDIDASAILADALILVPELRLSAQKEDGVDSGNGPENDSFDDNTFYSSQHDTPEFEPAPPIPAKSAAPAHPTPTKIPAANTIPAKTQDARRSVNGPRQLRTYDEFTEPSTAKEQPSTVPGLNNYTDNSVTNLSKPNTIAPSATVSVVGQTAPTQPSSYIDLHPPSPLLRNNGQVTPVYPSTSYPVQPTQISEIPGLYTSTQNPALSTGAPAQVAVLRSEPGSRTSPDSSSHGGQSKRKNKRKKRKSDKQALESQQSTESKTPHIKAEPRSPSPLAGPSYIRPNKRQRQGKAQKQNSALDDSSYDPAMPAVPIDPNEPYSQAHNRQERAPADNDGSGMYLATAAAMSSTTRTPREYVTERVITDDGYRREHVPQVLPYEYSSRGSHISRPVHSDVYQDGVLPYRNSSQPTRYSVHPEGDAFHESTRPQPARILVDAYGREYIEPVRQMMRHSIAPPPLTGDPDRLYERAPTQSLARYQVSGAVEDRGYMFAQPSSPYAPPRRILTQPEYVAYENREGRYREYSARPLAAPGEYVPVRTQEHRIYAEGGREYIGRASSMHAMEQTRIGSGLGPYGHASSVRPEASGVVYGIERSVQPSAIKGYGTWTGNQGMMERDGGSSLYPAATSSEAVSSRAVAGQDSLYGRGNMQDGFR</sequence>
<dbReference type="OrthoDB" id="5333304at2759"/>
<evidence type="ECO:0000313" key="2">
    <source>
        <dbReference type="EMBL" id="KGQ12188.1"/>
    </source>
</evidence>
<feature type="region of interest" description="Disordered" evidence="1">
    <location>
        <begin position="773"/>
        <end position="793"/>
    </location>
</feature>
<dbReference type="Proteomes" id="UP000030106">
    <property type="component" value="Unassembled WGS sequence"/>
</dbReference>
<feature type="region of interest" description="Disordered" evidence="1">
    <location>
        <begin position="167"/>
        <end position="278"/>
    </location>
</feature>
<dbReference type="HOGENOM" id="CLU_013199_0_0_1"/>
<accession>A0A0A2VX55</accession>